<keyword evidence="1" id="KW-0812">Transmembrane</keyword>
<evidence type="ECO:0000256" key="1">
    <source>
        <dbReference type="SAM" id="Phobius"/>
    </source>
</evidence>
<feature type="chain" id="PRO_5035282157" evidence="2">
    <location>
        <begin position="22"/>
        <end position="191"/>
    </location>
</feature>
<evidence type="ECO:0000256" key="2">
    <source>
        <dbReference type="SAM" id="SignalP"/>
    </source>
</evidence>
<proteinExistence type="predicted"/>
<dbReference type="AlphaFoldDB" id="A0A8J7FDF5"/>
<organism evidence="3 4">
    <name type="scientific">Pontibacterium sinense</name>
    <dbReference type="NCBI Taxonomy" id="2781979"/>
    <lineage>
        <taxon>Bacteria</taxon>
        <taxon>Pseudomonadati</taxon>
        <taxon>Pseudomonadota</taxon>
        <taxon>Gammaproteobacteria</taxon>
        <taxon>Oceanospirillales</taxon>
        <taxon>Oceanospirillaceae</taxon>
        <taxon>Pontibacterium</taxon>
    </lineage>
</organism>
<feature type="transmembrane region" description="Helical" evidence="1">
    <location>
        <begin position="114"/>
        <end position="131"/>
    </location>
</feature>
<reference evidence="3" key="1">
    <citation type="submission" date="2020-10" db="EMBL/GenBank/DDBJ databases">
        <title>Bacterium isolated from coastal waters sediment.</title>
        <authorList>
            <person name="Chen R.-J."/>
            <person name="Lu D.-C."/>
            <person name="Zhu K.-L."/>
            <person name="Du Z.-J."/>
        </authorList>
    </citation>
    <scope>NUCLEOTIDE SEQUENCE</scope>
    <source>
        <strain evidence="3">N1Y112</strain>
    </source>
</reference>
<gene>
    <name evidence="3" type="ORF">IOQ59_08935</name>
</gene>
<feature type="transmembrane region" description="Helical" evidence="1">
    <location>
        <begin position="65"/>
        <end position="82"/>
    </location>
</feature>
<feature type="signal peptide" evidence="2">
    <location>
        <begin position="1"/>
        <end position="21"/>
    </location>
</feature>
<dbReference type="RefSeq" id="WP_193952933.1">
    <property type="nucleotide sequence ID" value="NZ_JADEYS010000007.1"/>
</dbReference>
<dbReference type="Proteomes" id="UP000640333">
    <property type="component" value="Unassembled WGS sequence"/>
</dbReference>
<keyword evidence="4" id="KW-1185">Reference proteome</keyword>
<dbReference type="InterPro" id="IPR007038">
    <property type="entry name" value="HupE_UreJ"/>
</dbReference>
<name>A0A8J7FDF5_9GAMM</name>
<dbReference type="EMBL" id="JADEYS010000007">
    <property type="protein sequence ID" value="MBE9397384.1"/>
    <property type="molecule type" value="Genomic_DNA"/>
</dbReference>
<sequence>MKLKVATAASLLALSSTPAFAHTASVAEHSSLLSGLVHPLVGVDHLLAMLAVGFWAAMQKNKLRLQIPMVFMLVLIAGFMLGQTAFNLPIVEAGIATSVLMLGLLIATAARLPTAVALGLSGGFALFHGYAHGAEAATSSMTLFAAGFLGSSLMLHLCGGMAANTVKTQLPALAKLAGLAIAAAGATLLAA</sequence>
<feature type="transmembrane region" description="Helical" evidence="1">
    <location>
        <begin position="143"/>
        <end position="163"/>
    </location>
</feature>
<keyword evidence="2" id="KW-0732">Signal</keyword>
<evidence type="ECO:0000313" key="4">
    <source>
        <dbReference type="Proteomes" id="UP000640333"/>
    </source>
</evidence>
<feature type="transmembrane region" description="Helical" evidence="1">
    <location>
        <begin position="170"/>
        <end position="190"/>
    </location>
</feature>
<dbReference type="PIRSF" id="PIRSF016919">
    <property type="entry name" value="HupE_UreJ"/>
    <property type="match status" value="1"/>
</dbReference>
<protein>
    <submittedName>
        <fullName evidence="3">HupE/UreJ family protein</fullName>
    </submittedName>
</protein>
<evidence type="ECO:0000313" key="3">
    <source>
        <dbReference type="EMBL" id="MBE9397384.1"/>
    </source>
</evidence>
<dbReference type="Pfam" id="PF04955">
    <property type="entry name" value="HupE_UreJ"/>
    <property type="match status" value="1"/>
</dbReference>
<keyword evidence="1" id="KW-0472">Membrane</keyword>
<comment type="caution">
    <text evidence="3">The sequence shown here is derived from an EMBL/GenBank/DDBJ whole genome shotgun (WGS) entry which is preliminary data.</text>
</comment>
<keyword evidence="1" id="KW-1133">Transmembrane helix</keyword>
<feature type="transmembrane region" description="Helical" evidence="1">
    <location>
        <begin position="37"/>
        <end position="58"/>
    </location>
</feature>
<accession>A0A8J7FDF5</accession>